<evidence type="ECO:0000256" key="10">
    <source>
        <dbReference type="PIRNR" id="PIRNR000019"/>
    </source>
</evidence>
<dbReference type="AlphaFoldDB" id="A0A9P0HKK0"/>
<dbReference type="InterPro" id="IPR023184">
    <property type="entry name" value="Ubol_cytC_Rdtase_hinge_dom"/>
</dbReference>
<keyword evidence="4 10" id="KW-0679">Respiratory chain</keyword>
<evidence type="ECO:0000256" key="9">
    <source>
        <dbReference type="ARBA" id="ARBA00023157"/>
    </source>
</evidence>
<dbReference type="InterPro" id="IPR036811">
    <property type="entry name" value="Ubol_cytC_Rdtase_hinge_dom_sf"/>
</dbReference>
<dbReference type="Proteomes" id="UP001152798">
    <property type="component" value="Chromosome 6"/>
</dbReference>
<keyword evidence="5 10" id="KW-0999">Mitochondrion inner membrane</keyword>
<dbReference type="EMBL" id="OV725082">
    <property type="protein sequence ID" value="CAH1404338.1"/>
    <property type="molecule type" value="Genomic_DNA"/>
</dbReference>
<dbReference type="OrthoDB" id="405848at2759"/>
<evidence type="ECO:0000256" key="3">
    <source>
        <dbReference type="ARBA" id="ARBA00022448"/>
    </source>
</evidence>
<comment type="similarity">
    <text evidence="2 10">Belongs to the UQCRH/QCR6 family.</text>
</comment>
<evidence type="ECO:0000256" key="8">
    <source>
        <dbReference type="ARBA" id="ARBA00023136"/>
    </source>
</evidence>
<name>A0A9P0HKK0_NEZVI</name>
<dbReference type="Pfam" id="PF02320">
    <property type="entry name" value="UCR_hinge"/>
    <property type="match status" value="1"/>
</dbReference>
<dbReference type="InterPro" id="IPR003422">
    <property type="entry name" value="Cyt_b-c1_6"/>
</dbReference>
<proteinExistence type="inferred from homology"/>
<keyword evidence="8 10" id="KW-0472">Membrane</keyword>
<dbReference type="PANTHER" id="PTHR15336:SF0">
    <property type="entry name" value="CYTOCHROME B-C1 COMPLEX SUBUNIT 6, MITOCHONDRIAL"/>
    <property type="match status" value="1"/>
</dbReference>
<dbReference type="Gene3D" id="1.10.287.20">
    <property type="entry name" value="Ubiquinol-cytochrome C reductase hinge domain"/>
    <property type="match status" value="1"/>
</dbReference>
<evidence type="ECO:0000256" key="4">
    <source>
        <dbReference type="ARBA" id="ARBA00022660"/>
    </source>
</evidence>
<reference evidence="13" key="1">
    <citation type="submission" date="2022-01" db="EMBL/GenBank/DDBJ databases">
        <authorList>
            <person name="King R."/>
        </authorList>
    </citation>
    <scope>NUCLEOTIDE SEQUENCE</scope>
</reference>
<feature type="disulfide bond" evidence="11">
    <location>
        <begin position="48"/>
        <end position="62"/>
    </location>
</feature>
<dbReference type="GO" id="GO:0006122">
    <property type="term" value="P:mitochondrial electron transport, ubiquinol to cytochrome c"/>
    <property type="evidence" value="ECO:0007669"/>
    <property type="project" value="InterPro"/>
</dbReference>
<dbReference type="GO" id="GO:0005743">
    <property type="term" value="C:mitochondrial inner membrane"/>
    <property type="evidence" value="ECO:0007669"/>
    <property type="project" value="UniProtKB-SubCell"/>
</dbReference>
<organism evidence="13 14">
    <name type="scientific">Nezara viridula</name>
    <name type="common">Southern green stink bug</name>
    <name type="synonym">Cimex viridulus</name>
    <dbReference type="NCBI Taxonomy" id="85310"/>
    <lineage>
        <taxon>Eukaryota</taxon>
        <taxon>Metazoa</taxon>
        <taxon>Ecdysozoa</taxon>
        <taxon>Arthropoda</taxon>
        <taxon>Hexapoda</taxon>
        <taxon>Insecta</taxon>
        <taxon>Pterygota</taxon>
        <taxon>Neoptera</taxon>
        <taxon>Paraneoptera</taxon>
        <taxon>Hemiptera</taxon>
        <taxon>Heteroptera</taxon>
        <taxon>Panheteroptera</taxon>
        <taxon>Pentatomomorpha</taxon>
        <taxon>Pentatomoidea</taxon>
        <taxon>Pentatomidae</taxon>
        <taxon>Pentatominae</taxon>
        <taxon>Nezara</taxon>
    </lineage>
</organism>
<evidence type="ECO:0000256" key="5">
    <source>
        <dbReference type="ARBA" id="ARBA00022792"/>
    </source>
</evidence>
<sequence length="86" mass="9831">MSFFNFFSQVVPSVKAQDDEEELVDPQVVLKEQCGEKCSNYKDKLDSCNGRVSSRSQTTETCFEELIDFVHCVDHCVAKDIFSKLK</sequence>
<evidence type="ECO:0000256" key="2">
    <source>
        <dbReference type="ARBA" id="ARBA00006498"/>
    </source>
</evidence>
<dbReference type="SUPFAM" id="SSF81531">
    <property type="entry name" value="Non-heme 11 kDa protein of cytochrome bc1 complex (Ubiquinol-cytochrome c reductase)"/>
    <property type="match status" value="1"/>
</dbReference>
<comment type="function">
    <text evidence="10">Component of the ubiquinol-cytochrome c oxidoreductase, a multisubunit transmembrane complex that is part of the mitochondrial electron transport chain which drives oxidative phosphorylation.</text>
</comment>
<feature type="domain" description="Ubiquinol-cytochrome C reductase hinge" evidence="12">
    <location>
        <begin position="25"/>
        <end position="86"/>
    </location>
</feature>
<accession>A0A9P0HKK0</accession>
<dbReference type="PIRSF" id="PIRSF000019">
    <property type="entry name" value="Bc1_11K"/>
    <property type="match status" value="1"/>
</dbReference>
<evidence type="ECO:0000256" key="1">
    <source>
        <dbReference type="ARBA" id="ARBA00004137"/>
    </source>
</evidence>
<evidence type="ECO:0000256" key="7">
    <source>
        <dbReference type="ARBA" id="ARBA00023128"/>
    </source>
</evidence>
<evidence type="ECO:0000256" key="6">
    <source>
        <dbReference type="ARBA" id="ARBA00022982"/>
    </source>
</evidence>
<keyword evidence="14" id="KW-1185">Reference proteome</keyword>
<dbReference type="FunFam" id="1.10.287.20:FF:000001">
    <property type="entry name" value="Cytochrome b-c1 complex subunit 6"/>
    <property type="match status" value="1"/>
</dbReference>
<keyword evidence="3 10" id="KW-0813">Transport</keyword>
<gene>
    <name evidence="13" type="ORF">NEZAVI_LOCUS12768</name>
</gene>
<evidence type="ECO:0000259" key="12">
    <source>
        <dbReference type="Pfam" id="PF02320"/>
    </source>
</evidence>
<dbReference type="PANTHER" id="PTHR15336">
    <property type="entry name" value="UBIQUINOL-CYTOCHROME C REDUCTASE COMPLEX 7.8 KDA PROTEIN"/>
    <property type="match status" value="1"/>
</dbReference>
<evidence type="ECO:0000256" key="11">
    <source>
        <dbReference type="PIRSR" id="PIRSR000019-1"/>
    </source>
</evidence>
<keyword evidence="9 11" id="KW-1015">Disulfide bond</keyword>
<keyword evidence="7 10" id="KW-0496">Mitochondrion</keyword>
<protein>
    <recommendedName>
        <fullName evidence="10">Cytochrome b-c1 complex subunit 6</fullName>
    </recommendedName>
</protein>
<comment type="subcellular location">
    <subcellularLocation>
        <location evidence="1">Mitochondrion inner membrane</location>
        <topology evidence="1">Peripheral membrane protein</topology>
        <orientation evidence="1">Intermembrane side</orientation>
    </subcellularLocation>
</comment>
<keyword evidence="6 10" id="KW-0249">Electron transport</keyword>
<feature type="disulfide bond" evidence="11">
    <location>
        <begin position="34"/>
        <end position="76"/>
    </location>
</feature>
<evidence type="ECO:0000313" key="13">
    <source>
        <dbReference type="EMBL" id="CAH1404338.1"/>
    </source>
</evidence>
<evidence type="ECO:0000313" key="14">
    <source>
        <dbReference type="Proteomes" id="UP001152798"/>
    </source>
</evidence>